<feature type="region of interest" description="Disordered" evidence="4">
    <location>
        <begin position="223"/>
        <end position="257"/>
    </location>
</feature>
<evidence type="ECO:0000256" key="4">
    <source>
        <dbReference type="SAM" id="MobiDB-lite"/>
    </source>
</evidence>
<comment type="similarity">
    <text evidence="2">Belongs to the FRG1 family.</text>
</comment>
<evidence type="ECO:0000256" key="1">
    <source>
        <dbReference type="ARBA" id="ARBA00004604"/>
    </source>
</evidence>
<dbReference type="InterPro" id="IPR008999">
    <property type="entry name" value="Actin-crosslinking"/>
</dbReference>
<dbReference type="PANTHER" id="PTHR12928">
    <property type="entry name" value="FRG1 PROTEIN"/>
    <property type="match status" value="1"/>
</dbReference>
<dbReference type="AlphaFoldDB" id="A0AAV0AK59"/>
<feature type="compositionally biased region" description="Basic and acidic residues" evidence="4">
    <location>
        <begin position="166"/>
        <end position="178"/>
    </location>
</feature>
<gene>
    <name evidence="5" type="ORF">PPACK8108_LOCUS3529</name>
</gene>
<dbReference type="GO" id="GO:0071013">
    <property type="term" value="C:catalytic step 2 spliceosome"/>
    <property type="evidence" value="ECO:0007669"/>
    <property type="project" value="TreeGrafter"/>
</dbReference>
<dbReference type="SUPFAM" id="SSF50405">
    <property type="entry name" value="Actin-crosslinking proteins"/>
    <property type="match status" value="1"/>
</dbReference>
<dbReference type="Gene3D" id="2.80.10.50">
    <property type="match status" value="1"/>
</dbReference>
<organism evidence="5 6">
    <name type="scientific">Phakopsora pachyrhizi</name>
    <name type="common">Asian soybean rust disease fungus</name>
    <dbReference type="NCBI Taxonomy" id="170000"/>
    <lineage>
        <taxon>Eukaryota</taxon>
        <taxon>Fungi</taxon>
        <taxon>Dikarya</taxon>
        <taxon>Basidiomycota</taxon>
        <taxon>Pucciniomycotina</taxon>
        <taxon>Pucciniomycetes</taxon>
        <taxon>Pucciniales</taxon>
        <taxon>Phakopsoraceae</taxon>
        <taxon>Phakopsora</taxon>
    </lineage>
</organism>
<dbReference type="InterPro" id="IPR010414">
    <property type="entry name" value="FRG1"/>
</dbReference>
<keyword evidence="6" id="KW-1185">Reference proteome</keyword>
<dbReference type="Pfam" id="PF06229">
    <property type="entry name" value="FRG1"/>
    <property type="match status" value="2"/>
</dbReference>
<dbReference type="GO" id="GO:0005730">
    <property type="term" value="C:nucleolus"/>
    <property type="evidence" value="ECO:0007669"/>
    <property type="project" value="UniProtKB-SubCell"/>
</dbReference>
<reference evidence="5" key="1">
    <citation type="submission" date="2022-06" db="EMBL/GenBank/DDBJ databases">
        <authorList>
            <consortium name="SYNGENTA / RWTH Aachen University"/>
        </authorList>
    </citation>
    <scope>NUCLEOTIDE SEQUENCE</scope>
</reference>
<accession>A0AAV0AK59</accession>
<keyword evidence="3" id="KW-0539">Nucleus</keyword>
<evidence type="ECO:0000256" key="2">
    <source>
        <dbReference type="ARBA" id="ARBA00010878"/>
    </source>
</evidence>
<evidence type="ECO:0000313" key="6">
    <source>
        <dbReference type="Proteomes" id="UP001153365"/>
    </source>
</evidence>
<name>A0AAV0AK59_PHAPC</name>
<dbReference type="EMBL" id="CALTRL010000629">
    <property type="protein sequence ID" value="CAH7668975.1"/>
    <property type="molecule type" value="Genomic_DNA"/>
</dbReference>
<protein>
    <submittedName>
        <fullName evidence="5">Uncharacterized protein</fullName>
    </submittedName>
</protein>
<feature type="region of interest" description="Disordered" evidence="4">
    <location>
        <begin position="155"/>
        <end position="184"/>
    </location>
</feature>
<feature type="region of interest" description="Disordered" evidence="4">
    <location>
        <begin position="1"/>
        <end position="62"/>
    </location>
</feature>
<evidence type="ECO:0000313" key="5">
    <source>
        <dbReference type="EMBL" id="CAH7668975.1"/>
    </source>
</evidence>
<evidence type="ECO:0000256" key="3">
    <source>
        <dbReference type="ARBA" id="ARBA00023242"/>
    </source>
</evidence>
<proteinExistence type="inferred from homology"/>
<feature type="compositionally biased region" description="Basic and acidic residues" evidence="4">
    <location>
        <begin position="223"/>
        <end position="253"/>
    </location>
</feature>
<dbReference type="CDD" id="cd23339">
    <property type="entry name" value="beta-trefoil_FSCN_fungal_FRG1-like"/>
    <property type="match status" value="1"/>
</dbReference>
<dbReference type="Proteomes" id="UP001153365">
    <property type="component" value="Unassembled WGS sequence"/>
</dbReference>
<sequence>MTELTELTLPKDKTTQTTSQRLTGMGNRLKFKGEKKDSKRKRVHHSQESTVHQSGADDKGDQDVWLNPPDQIHISGPLFIISLSPSLNQPAAISIQPSPISPVAPVRPIQLTSQSLQTLDPQDINQVWVCTRVLDSDSKVTLRASNGRYLASDQLGAVSAQSEARGSQEEWQFERTDNDQQPGSDDGIFFLRSVLYGTYLSLDQVAGPNRFEIRCDTALKRKGRDETNGETRKDSNDISNDHDGQEQEQRKNEEEEGACRLLVRMQALELVKSKKRLDEQRAKRGLSNSSSATDDNGLMILSSTQSIRDLEKNNIRQYQARGSGRLVLPNLSGSNSLKKAKKQGRLAEELLDRRSKLKSDRYAKVCLSVLLFIKIKNNSFWFNGT</sequence>
<dbReference type="PANTHER" id="PTHR12928:SF0">
    <property type="entry name" value="FSHD REGION GENE 1"/>
    <property type="match status" value="1"/>
</dbReference>
<comment type="subcellular location">
    <subcellularLocation>
        <location evidence="1">Nucleus</location>
        <location evidence="1">Nucleolus</location>
    </subcellularLocation>
</comment>
<comment type="caution">
    <text evidence="5">The sequence shown here is derived from an EMBL/GenBank/DDBJ whole genome shotgun (WGS) entry which is preliminary data.</text>
</comment>
<dbReference type="GO" id="GO:0051015">
    <property type="term" value="F:actin filament binding"/>
    <property type="evidence" value="ECO:0007669"/>
    <property type="project" value="TreeGrafter"/>
</dbReference>